<organism evidence="1">
    <name type="scientific">Petromyces alliaceus</name>
    <name type="common">Aspergillus alliaceus</name>
    <dbReference type="NCBI Taxonomy" id="209559"/>
    <lineage>
        <taxon>Eukaryota</taxon>
        <taxon>Fungi</taxon>
        <taxon>Dikarya</taxon>
        <taxon>Ascomycota</taxon>
        <taxon>Pezizomycotina</taxon>
        <taxon>Eurotiomycetes</taxon>
        <taxon>Eurotiomycetidae</taxon>
        <taxon>Eurotiales</taxon>
        <taxon>Aspergillaceae</taxon>
        <taxon>Aspergillus</taxon>
        <taxon>Aspergillus subgen. Circumdati</taxon>
    </lineage>
</organism>
<dbReference type="EMBL" id="ML735232">
    <property type="protein sequence ID" value="KAE8393147.1"/>
    <property type="molecule type" value="Genomic_DNA"/>
</dbReference>
<reference evidence="1" key="1">
    <citation type="submission" date="2019-04" db="EMBL/GenBank/DDBJ databases">
        <title>Friends and foes A comparative genomics studyof 23 Aspergillus species from section Flavi.</title>
        <authorList>
            <consortium name="DOE Joint Genome Institute"/>
            <person name="Kjaerbolling I."/>
            <person name="Vesth T."/>
            <person name="Frisvad J.C."/>
            <person name="Nybo J.L."/>
            <person name="Theobald S."/>
            <person name="Kildgaard S."/>
            <person name="Isbrandt T."/>
            <person name="Kuo A."/>
            <person name="Sato A."/>
            <person name="Lyhne E.K."/>
            <person name="Kogle M.E."/>
            <person name="Wiebenga A."/>
            <person name="Kun R.S."/>
            <person name="Lubbers R.J."/>
            <person name="Makela M.R."/>
            <person name="Barry K."/>
            <person name="Chovatia M."/>
            <person name="Clum A."/>
            <person name="Daum C."/>
            <person name="Haridas S."/>
            <person name="He G."/>
            <person name="LaButti K."/>
            <person name="Lipzen A."/>
            <person name="Mondo S."/>
            <person name="Riley R."/>
            <person name="Salamov A."/>
            <person name="Simmons B.A."/>
            <person name="Magnuson J.K."/>
            <person name="Henrissat B."/>
            <person name="Mortensen U.H."/>
            <person name="Larsen T.O."/>
            <person name="Devries R.P."/>
            <person name="Grigoriev I.V."/>
            <person name="Machida M."/>
            <person name="Baker S.E."/>
            <person name="Andersen M.R."/>
        </authorList>
    </citation>
    <scope>NUCLEOTIDE SEQUENCE [LARGE SCALE GENOMIC DNA]</scope>
    <source>
        <strain evidence="1">IBT 14317</strain>
    </source>
</reference>
<gene>
    <name evidence="1" type="ORF">BDV23DRAFT_181023</name>
</gene>
<sequence>MNSFNMLSLPHATPVSVAELFSSYNLKALAATALSDADKQELTRFHDSYDITLPDQARLGLGCPPTIALHLYRGIYVHAPGFARPDVLPLYGPLIQTLSQLAHLLHSQRASMERQ</sequence>
<dbReference type="AlphaFoldDB" id="A0A5N7CGY9"/>
<evidence type="ECO:0000313" key="1">
    <source>
        <dbReference type="EMBL" id="KAE8393147.1"/>
    </source>
</evidence>
<proteinExistence type="predicted"/>
<accession>A0A5N7CGY9</accession>
<name>A0A5N7CGY9_PETAA</name>
<protein>
    <submittedName>
        <fullName evidence="1">Uncharacterized protein</fullName>
    </submittedName>
</protein>
<dbReference type="Proteomes" id="UP000326877">
    <property type="component" value="Unassembled WGS sequence"/>
</dbReference>